<proteinExistence type="predicted"/>
<dbReference type="EMBL" id="ML208572">
    <property type="protein sequence ID" value="TFK62584.1"/>
    <property type="molecule type" value="Genomic_DNA"/>
</dbReference>
<accession>A0ACD3AB86</accession>
<keyword evidence="2" id="KW-1185">Reference proteome</keyword>
<evidence type="ECO:0000313" key="2">
    <source>
        <dbReference type="Proteomes" id="UP000308600"/>
    </source>
</evidence>
<sequence>MSLHNCPPEIIARSFHYLDAYTLIKCRDVCRRFSSVIAEDSDLQYMIELYNSGMADEPQLFPELSTLERLDRLQTFLAARRQPRQLGESNSSVTLEHPWTIGCQFRSRLFIRSLGDDTVIGITDPTEALRENKKLVERRLVLPPLGGMFRQFCSDPDQDLLILMDGDSLPSMGFLILSLSGATPHPLAAFQDMELRGEHFDFEGGIDLDIFGDFLSVSYCSEMAESGRVVLVYNWKLGVKIFTSTTHESIVLFDSRYILSCIGENGDQYYLQVQELDTSTVVLQLSLPRQTKVQVHLINGASTIPQFPRRHHPRPFQTSPDHSMIFLFTGLPSSSTLTVIPRSALMDLVHQFTSTPLAGVPLLPWGTWPQISSLVPASYQEAYISSAYGRRLALGTSWQLGYTSMGFTDAIPPIKIFEFDNEWITKGLSTIQADDSSFTTVAFPEPVQEIQIAAPYGVRLDEDLLVVLGTTSQVLFL</sequence>
<evidence type="ECO:0000313" key="1">
    <source>
        <dbReference type="EMBL" id="TFK62584.1"/>
    </source>
</evidence>
<protein>
    <submittedName>
        <fullName evidence="1">Uncharacterized protein</fullName>
    </submittedName>
</protein>
<reference evidence="1 2" key="1">
    <citation type="journal article" date="2019" name="Nat. Ecol. Evol.">
        <title>Megaphylogeny resolves global patterns of mushroom evolution.</title>
        <authorList>
            <person name="Varga T."/>
            <person name="Krizsan K."/>
            <person name="Foldi C."/>
            <person name="Dima B."/>
            <person name="Sanchez-Garcia M."/>
            <person name="Sanchez-Ramirez S."/>
            <person name="Szollosi G.J."/>
            <person name="Szarkandi J.G."/>
            <person name="Papp V."/>
            <person name="Albert L."/>
            <person name="Andreopoulos W."/>
            <person name="Angelini C."/>
            <person name="Antonin V."/>
            <person name="Barry K.W."/>
            <person name="Bougher N.L."/>
            <person name="Buchanan P."/>
            <person name="Buyck B."/>
            <person name="Bense V."/>
            <person name="Catcheside P."/>
            <person name="Chovatia M."/>
            <person name="Cooper J."/>
            <person name="Damon W."/>
            <person name="Desjardin D."/>
            <person name="Finy P."/>
            <person name="Geml J."/>
            <person name="Haridas S."/>
            <person name="Hughes K."/>
            <person name="Justo A."/>
            <person name="Karasinski D."/>
            <person name="Kautmanova I."/>
            <person name="Kiss B."/>
            <person name="Kocsube S."/>
            <person name="Kotiranta H."/>
            <person name="LaButti K.M."/>
            <person name="Lechner B.E."/>
            <person name="Liimatainen K."/>
            <person name="Lipzen A."/>
            <person name="Lukacs Z."/>
            <person name="Mihaltcheva S."/>
            <person name="Morgado L.N."/>
            <person name="Niskanen T."/>
            <person name="Noordeloos M.E."/>
            <person name="Ohm R.A."/>
            <person name="Ortiz-Santana B."/>
            <person name="Ovrebo C."/>
            <person name="Racz N."/>
            <person name="Riley R."/>
            <person name="Savchenko A."/>
            <person name="Shiryaev A."/>
            <person name="Soop K."/>
            <person name="Spirin V."/>
            <person name="Szebenyi C."/>
            <person name="Tomsovsky M."/>
            <person name="Tulloss R.E."/>
            <person name="Uehling J."/>
            <person name="Grigoriev I.V."/>
            <person name="Vagvolgyi C."/>
            <person name="Papp T."/>
            <person name="Martin F.M."/>
            <person name="Miettinen O."/>
            <person name="Hibbett D.S."/>
            <person name="Nagy L.G."/>
        </authorList>
    </citation>
    <scope>NUCLEOTIDE SEQUENCE [LARGE SCALE GENOMIC DNA]</scope>
    <source>
        <strain evidence="1 2">NL-1719</strain>
    </source>
</reference>
<name>A0ACD3AB86_9AGAR</name>
<organism evidence="1 2">
    <name type="scientific">Pluteus cervinus</name>
    <dbReference type="NCBI Taxonomy" id="181527"/>
    <lineage>
        <taxon>Eukaryota</taxon>
        <taxon>Fungi</taxon>
        <taxon>Dikarya</taxon>
        <taxon>Basidiomycota</taxon>
        <taxon>Agaricomycotina</taxon>
        <taxon>Agaricomycetes</taxon>
        <taxon>Agaricomycetidae</taxon>
        <taxon>Agaricales</taxon>
        <taxon>Pluteineae</taxon>
        <taxon>Pluteaceae</taxon>
        <taxon>Pluteus</taxon>
    </lineage>
</organism>
<dbReference type="Proteomes" id="UP000308600">
    <property type="component" value="Unassembled WGS sequence"/>
</dbReference>
<gene>
    <name evidence="1" type="ORF">BDN72DRAFT_964442</name>
</gene>